<evidence type="ECO:0000313" key="2">
    <source>
        <dbReference type="Proteomes" id="UP000790377"/>
    </source>
</evidence>
<sequence length="320" mass="35796">MAKRLSVLLSTLALAAFSTSTSSGPSFSWNDINFFYVFGDSYSFVQGTDGYANYSFIGDAFNLDFTPAQLFSDRIVPHNTSSDGSNWVEFLTGCYEGLPSFCSRQLWNFAFAGADISVSLLPLHHDFSVQMVDQVKQYAAYASEVLPHPSGETMTAWWIGINDTGDSLQNATITDFDEFWEAEMAAYFQAVEMAYNNGLNGPQLFINVPPEERSPAWVNDATWGPVLKQHIIEYNAVLAAHIQKFADAHPETPVVTFDAHSWFNSILDNAEQFGFTNITGYCECTDPTYFWYNTGHPTQNVHRLLASALESQLQSGSWYR</sequence>
<evidence type="ECO:0000313" key="1">
    <source>
        <dbReference type="EMBL" id="KAH7915416.1"/>
    </source>
</evidence>
<reference evidence="1" key="1">
    <citation type="journal article" date="2021" name="New Phytol.">
        <title>Evolutionary innovations through gain and loss of genes in the ectomycorrhizal Boletales.</title>
        <authorList>
            <person name="Wu G."/>
            <person name="Miyauchi S."/>
            <person name="Morin E."/>
            <person name="Kuo A."/>
            <person name="Drula E."/>
            <person name="Varga T."/>
            <person name="Kohler A."/>
            <person name="Feng B."/>
            <person name="Cao Y."/>
            <person name="Lipzen A."/>
            <person name="Daum C."/>
            <person name="Hundley H."/>
            <person name="Pangilinan J."/>
            <person name="Johnson J."/>
            <person name="Barry K."/>
            <person name="LaButti K."/>
            <person name="Ng V."/>
            <person name="Ahrendt S."/>
            <person name="Min B."/>
            <person name="Choi I.G."/>
            <person name="Park H."/>
            <person name="Plett J.M."/>
            <person name="Magnuson J."/>
            <person name="Spatafora J.W."/>
            <person name="Nagy L.G."/>
            <person name="Henrissat B."/>
            <person name="Grigoriev I.V."/>
            <person name="Yang Z.L."/>
            <person name="Xu J."/>
            <person name="Martin F.M."/>
        </authorList>
    </citation>
    <scope>NUCLEOTIDE SEQUENCE</scope>
    <source>
        <strain evidence="1">ATCC 28755</strain>
    </source>
</reference>
<accession>A0ACB8APZ6</accession>
<dbReference type="EMBL" id="MU267600">
    <property type="protein sequence ID" value="KAH7915416.1"/>
    <property type="molecule type" value="Genomic_DNA"/>
</dbReference>
<organism evidence="1 2">
    <name type="scientific">Hygrophoropsis aurantiaca</name>
    <dbReference type="NCBI Taxonomy" id="72124"/>
    <lineage>
        <taxon>Eukaryota</taxon>
        <taxon>Fungi</taxon>
        <taxon>Dikarya</taxon>
        <taxon>Basidiomycota</taxon>
        <taxon>Agaricomycotina</taxon>
        <taxon>Agaricomycetes</taxon>
        <taxon>Agaricomycetidae</taxon>
        <taxon>Boletales</taxon>
        <taxon>Coniophorineae</taxon>
        <taxon>Hygrophoropsidaceae</taxon>
        <taxon>Hygrophoropsis</taxon>
    </lineage>
</organism>
<comment type="caution">
    <text evidence="1">The sequence shown here is derived from an EMBL/GenBank/DDBJ whole genome shotgun (WGS) entry which is preliminary data.</text>
</comment>
<protein>
    <submittedName>
        <fullName evidence="1">Lysophospholipase</fullName>
    </submittedName>
</protein>
<keyword evidence="2" id="KW-1185">Reference proteome</keyword>
<dbReference type="Proteomes" id="UP000790377">
    <property type="component" value="Unassembled WGS sequence"/>
</dbReference>
<gene>
    <name evidence="1" type="ORF">BJ138DRAFT_1141673</name>
</gene>
<proteinExistence type="predicted"/>
<name>A0ACB8APZ6_9AGAM</name>